<evidence type="ECO:0000313" key="10">
    <source>
        <dbReference type="RefSeq" id="XP_026190672.1"/>
    </source>
</evidence>
<keyword evidence="3" id="KW-0560">Oxidoreductase</keyword>
<evidence type="ECO:0000256" key="5">
    <source>
        <dbReference type="ARBA" id="ARBA00030643"/>
    </source>
</evidence>
<dbReference type="Gene3D" id="3.30.1060.10">
    <property type="entry name" value="Peptide methionine sulphoxide reductase MsrA"/>
    <property type="match status" value="1"/>
</dbReference>
<evidence type="ECO:0000259" key="8">
    <source>
        <dbReference type="Pfam" id="PF01625"/>
    </source>
</evidence>
<dbReference type="PANTHER" id="PTHR42799:SF2">
    <property type="entry name" value="MITOCHONDRIAL PEPTIDE METHIONINE SULFOXIDE REDUCTASE"/>
    <property type="match status" value="1"/>
</dbReference>
<name>A0A6P6RT61_9EIME</name>
<dbReference type="NCBIfam" id="TIGR00401">
    <property type="entry name" value="msrA"/>
    <property type="match status" value="1"/>
</dbReference>
<dbReference type="Proteomes" id="UP000515125">
    <property type="component" value="Unplaced"/>
</dbReference>
<feature type="domain" description="Peptide methionine sulphoxide reductase MsrA" evidence="8">
    <location>
        <begin position="25"/>
        <end position="176"/>
    </location>
</feature>
<dbReference type="EC" id="1.8.4.11" evidence="2"/>
<evidence type="ECO:0000256" key="4">
    <source>
        <dbReference type="ARBA" id="ARBA00030273"/>
    </source>
</evidence>
<evidence type="ECO:0000256" key="7">
    <source>
        <dbReference type="ARBA" id="ARBA00048782"/>
    </source>
</evidence>
<dbReference type="PANTHER" id="PTHR42799">
    <property type="entry name" value="MITOCHONDRIAL PEPTIDE METHIONINE SULFOXIDE REDUCTASE"/>
    <property type="match status" value="1"/>
</dbReference>
<reference evidence="10" key="1">
    <citation type="submission" date="2025-08" db="UniProtKB">
        <authorList>
            <consortium name="RefSeq"/>
        </authorList>
    </citation>
    <scope>IDENTIFICATION</scope>
</reference>
<comment type="catalytic activity">
    <reaction evidence="7">
        <text>[thioredoxin]-disulfide + L-methionine + H2O = L-methionine (S)-S-oxide + [thioredoxin]-dithiol</text>
        <dbReference type="Rhea" id="RHEA:19993"/>
        <dbReference type="Rhea" id="RHEA-COMP:10698"/>
        <dbReference type="Rhea" id="RHEA-COMP:10700"/>
        <dbReference type="ChEBI" id="CHEBI:15377"/>
        <dbReference type="ChEBI" id="CHEBI:29950"/>
        <dbReference type="ChEBI" id="CHEBI:50058"/>
        <dbReference type="ChEBI" id="CHEBI:57844"/>
        <dbReference type="ChEBI" id="CHEBI:58772"/>
        <dbReference type="EC" id="1.8.4.11"/>
    </reaction>
</comment>
<evidence type="ECO:0000313" key="9">
    <source>
        <dbReference type="Proteomes" id="UP000515125"/>
    </source>
</evidence>
<dbReference type="InterPro" id="IPR050162">
    <property type="entry name" value="MsrA_MetSO_reductase"/>
</dbReference>
<dbReference type="GeneID" id="113146709"/>
<dbReference type="OrthoDB" id="77405at2759"/>
<dbReference type="SUPFAM" id="SSF55068">
    <property type="entry name" value="Peptide methionine sulfoxide reductase"/>
    <property type="match status" value="1"/>
</dbReference>
<dbReference type="GO" id="GO:0008113">
    <property type="term" value="F:peptide-methionine (S)-S-oxide reductase activity"/>
    <property type="evidence" value="ECO:0007669"/>
    <property type="project" value="UniProtKB-EC"/>
</dbReference>
<protein>
    <recommendedName>
        <fullName evidence="2">peptide-methionine (S)-S-oxide reductase</fullName>
        <ecNumber evidence="2">1.8.4.11</ecNumber>
    </recommendedName>
    <alternativeName>
        <fullName evidence="5">Peptide-methionine (S)-S-oxide reductase</fullName>
    </alternativeName>
    <alternativeName>
        <fullName evidence="4">Protein-methionine-S-oxide reductase</fullName>
    </alternativeName>
</protein>
<dbReference type="AlphaFoldDB" id="A0A6P6RT61"/>
<dbReference type="InterPro" id="IPR036509">
    <property type="entry name" value="Met_Sox_Rdtase_MsrA_sf"/>
</dbReference>
<gene>
    <name evidence="10" type="primary">LOC113146709</name>
</gene>
<evidence type="ECO:0000256" key="1">
    <source>
        <dbReference type="ARBA" id="ARBA00005591"/>
    </source>
</evidence>
<dbReference type="Pfam" id="PF01625">
    <property type="entry name" value="PMSR"/>
    <property type="match status" value="1"/>
</dbReference>
<accession>A0A6P6RT61</accession>
<evidence type="ECO:0000256" key="2">
    <source>
        <dbReference type="ARBA" id="ARBA00012502"/>
    </source>
</evidence>
<keyword evidence="9" id="KW-1185">Reference proteome</keyword>
<comment type="catalytic activity">
    <reaction evidence="6">
        <text>L-methionyl-[protein] + [thioredoxin]-disulfide + H2O = L-methionyl-(S)-S-oxide-[protein] + [thioredoxin]-dithiol</text>
        <dbReference type="Rhea" id="RHEA:14217"/>
        <dbReference type="Rhea" id="RHEA-COMP:10698"/>
        <dbReference type="Rhea" id="RHEA-COMP:10700"/>
        <dbReference type="Rhea" id="RHEA-COMP:12313"/>
        <dbReference type="Rhea" id="RHEA-COMP:12315"/>
        <dbReference type="ChEBI" id="CHEBI:15377"/>
        <dbReference type="ChEBI" id="CHEBI:16044"/>
        <dbReference type="ChEBI" id="CHEBI:29950"/>
        <dbReference type="ChEBI" id="CHEBI:44120"/>
        <dbReference type="ChEBI" id="CHEBI:50058"/>
        <dbReference type="EC" id="1.8.4.11"/>
    </reaction>
</comment>
<dbReference type="GO" id="GO:0005737">
    <property type="term" value="C:cytoplasm"/>
    <property type="evidence" value="ECO:0007669"/>
    <property type="project" value="TreeGrafter"/>
</dbReference>
<sequence>MAHLGSAAPPNYMPGVCREDPHACIVLGGGCFWGLEMLFREHFRSKLLSTQVGYAGGHTQNPTYEDVCSGTTGHFEALRVCYFTDKTTPEEILEFFWSVHDPTTKDRQGPDVGPQYRSAVCVSSPEEQAAAEKVFSLMEEKWGKPLQTQILQGKCAFWPAETKHQLYLEKHPGGYCTHRNHFTKGNKT</sequence>
<proteinExistence type="inferred from homology"/>
<comment type="similarity">
    <text evidence="1">Belongs to the MsrA Met sulfoxide reductase family.</text>
</comment>
<evidence type="ECO:0000256" key="3">
    <source>
        <dbReference type="ARBA" id="ARBA00023002"/>
    </source>
</evidence>
<evidence type="ECO:0000256" key="6">
    <source>
        <dbReference type="ARBA" id="ARBA00047806"/>
    </source>
</evidence>
<dbReference type="RefSeq" id="XP_026190672.1">
    <property type="nucleotide sequence ID" value="XM_026334887.1"/>
</dbReference>
<dbReference type="HAMAP" id="MF_01401">
    <property type="entry name" value="MsrA"/>
    <property type="match status" value="1"/>
</dbReference>
<dbReference type="InterPro" id="IPR002569">
    <property type="entry name" value="Met_Sox_Rdtase_MsrA_dom"/>
</dbReference>
<organism evidence="9 10">
    <name type="scientific">Cyclospora cayetanensis</name>
    <dbReference type="NCBI Taxonomy" id="88456"/>
    <lineage>
        <taxon>Eukaryota</taxon>
        <taxon>Sar</taxon>
        <taxon>Alveolata</taxon>
        <taxon>Apicomplexa</taxon>
        <taxon>Conoidasida</taxon>
        <taxon>Coccidia</taxon>
        <taxon>Eucoccidiorida</taxon>
        <taxon>Eimeriorina</taxon>
        <taxon>Eimeriidae</taxon>
        <taxon>Cyclospora</taxon>
    </lineage>
</organism>
<dbReference type="GO" id="GO:0034599">
    <property type="term" value="P:cellular response to oxidative stress"/>
    <property type="evidence" value="ECO:0007669"/>
    <property type="project" value="TreeGrafter"/>
</dbReference>